<dbReference type="PANTHER" id="PTHR38765:SF1">
    <property type="entry name" value="DUF484 DOMAIN-CONTAINING PROTEIN"/>
    <property type="match status" value="1"/>
</dbReference>
<comment type="caution">
    <text evidence="1">The sequence shown here is derived from an EMBL/GenBank/DDBJ whole genome shotgun (WGS) entry which is preliminary data.</text>
</comment>
<gene>
    <name evidence="1" type="ORF">GALL_296350</name>
</gene>
<protein>
    <recommendedName>
        <fullName evidence="2">Protein containing DUF484</fullName>
    </recommendedName>
</protein>
<proteinExistence type="predicted"/>
<reference evidence="1" key="1">
    <citation type="submission" date="2016-10" db="EMBL/GenBank/DDBJ databases">
        <title>Sequence of Gallionella enrichment culture.</title>
        <authorList>
            <person name="Poehlein A."/>
            <person name="Muehling M."/>
            <person name="Daniel R."/>
        </authorList>
    </citation>
    <scope>NUCLEOTIDE SEQUENCE</scope>
</reference>
<dbReference type="EMBL" id="MLJW01000370">
    <property type="protein sequence ID" value="OIQ88501.1"/>
    <property type="molecule type" value="Genomic_DNA"/>
</dbReference>
<dbReference type="InterPro" id="IPR007435">
    <property type="entry name" value="DUF484"/>
</dbReference>
<dbReference type="Gene3D" id="3.30.450.40">
    <property type="match status" value="1"/>
</dbReference>
<name>A0A1J5RK47_9ZZZZ</name>
<evidence type="ECO:0000313" key="1">
    <source>
        <dbReference type="EMBL" id="OIQ88501.1"/>
    </source>
</evidence>
<evidence type="ECO:0008006" key="2">
    <source>
        <dbReference type="Google" id="ProtNLM"/>
    </source>
</evidence>
<dbReference type="InterPro" id="IPR029016">
    <property type="entry name" value="GAF-like_dom_sf"/>
</dbReference>
<dbReference type="PANTHER" id="PTHR38765">
    <property type="entry name" value="DUF484 DOMAIN-CONTAINING PROTEIN"/>
    <property type="match status" value="1"/>
</dbReference>
<dbReference type="AlphaFoldDB" id="A0A1J5RK47"/>
<organism evidence="1">
    <name type="scientific">mine drainage metagenome</name>
    <dbReference type="NCBI Taxonomy" id="410659"/>
    <lineage>
        <taxon>unclassified sequences</taxon>
        <taxon>metagenomes</taxon>
        <taxon>ecological metagenomes</taxon>
    </lineage>
</organism>
<dbReference type="Pfam" id="PF04340">
    <property type="entry name" value="DUF484"/>
    <property type="match status" value="1"/>
</dbReference>
<accession>A0A1J5RK47</accession>
<sequence>MQLTEDQITEFLRADPTFFERHAHLLTEIYLPSPHGNGTVSLAERQQLAQRDKIRVLEVKMSELIQFGEENDVISEKVHRLSLGILSARNFEALTETIVDNLREDFQVPHVALRLWARPQHQDDAPRDEFMPVEDQLRSWAQGLSTPYCGQGVGLDVDPWFGETNAALKSYALVALRGEEVFGLLAMASEDEQRFYQEMGTMYLKRIGELVSVALLRYIL</sequence>